<reference evidence="3 4" key="1">
    <citation type="journal article" date="2016" name="Genome Announc.">
        <title>Genome Sequence of Madurella mycetomatis mm55, Isolated from a Human Mycetoma Case in Sudan.</title>
        <authorList>
            <person name="Smit S."/>
            <person name="Derks M.F."/>
            <person name="Bervoets S."/>
            <person name="Fahal A."/>
            <person name="van Leeuwen W."/>
            <person name="van Belkum A."/>
            <person name="van de Sande W.W."/>
        </authorList>
    </citation>
    <scope>NUCLEOTIDE SEQUENCE [LARGE SCALE GENOMIC DNA]</scope>
    <source>
        <strain evidence="4">mm55</strain>
    </source>
</reference>
<name>A0A175VZJ1_9PEZI</name>
<dbReference type="Pfam" id="PF00931">
    <property type="entry name" value="NB-ARC"/>
    <property type="match status" value="1"/>
</dbReference>
<feature type="region of interest" description="Disordered" evidence="1">
    <location>
        <begin position="62"/>
        <end position="85"/>
    </location>
</feature>
<keyword evidence="4" id="KW-1185">Reference proteome</keyword>
<sequence>MDPLSVIASVAGLIALTIKTAAALESYKMHVKSAPAEIQTLVEELQNLTGILSNVEETFKANTNRDATKRDGDEKDDKHEGVTSIQGLPSGNVQTIVNTINGCRAHLLKAMAALQEYGIVSAAEESPEGASSGPTQRSKFKMLFKRMKYPFDRENIQTLLTVIRDYKATITLALSLEGKKSLDVLQTTLSRLETASTQYDASLSSIREQNNQLLTALISAMDGIKPPPYSESAAPQAPLVQHFEVPQQPTATFVGRRDVLQEIEVHFQRDSTLPEQRRCAIYGLGGSGKTQIALKHAFSHRHDYHHVFFVNAASQDTAVQGFAKIHSLLQLGQANSDQDKVEIVRRWFSQSGNTRWLLIFDNADDLDGVDLWSFIPVVDAGDILITTRDGRIDDPELSTLAIPLDMLSQEDALELLRRRSGVKAPLNEAQIGPATSIAQELGFLPLAIDQAAAYIQARKKSFADYLALYRKQQDALLSYRSRLSKQQQTVLTTWEVSFRRLEEDSPAVAELLLLLCHYDNTYISDTMLKRGTTPQLSYGRDGEEVQFPPEKSGVPQTLIALVSDEIGYDDAVEKLRSFSLVQRTAGETGFVLHPLVQFCGQQRAGGDTLRASFSAALRLLSHAFPRGGLDDWYVGPIFEAPEYGQLESLADNHRRNTSFSIEFLPQVQHFCLQLEEALAKGDDLQSLSFTATSLLGSAYHFASTQWCERFVKVCEALLPLMSPDGGYDGLMTDYGFLLAFITERRGKISAALGEPENGIDVLSNFVKNRPNIAGVPSATDPSLHRPNHLANSMHGCVYVLLAQKLIDLGRELEALPYLLAWKPFDPPSLSERGVIRYRDRTLANLYIAEGKWAEGEAVLRNLLSPSMQDATSYAGTLGEGWTIQQLAEILMETGRPAEAATLLIPAIAAREAAGNTDREDTVLLMLDLIASLLDQKSLDVALTQLAKLRGVMARKTAGAKQNSAAESQETLGAFSQMWCLVARLSCYLENWSEAEASWEKAVETLQQVQRLDGFMMAAARASLAYTRWKTGRLGNEGEAKAQIAAF</sequence>
<dbReference type="OrthoDB" id="5986190at2759"/>
<dbReference type="InterPro" id="IPR011990">
    <property type="entry name" value="TPR-like_helical_dom_sf"/>
</dbReference>
<evidence type="ECO:0000256" key="1">
    <source>
        <dbReference type="SAM" id="MobiDB-lite"/>
    </source>
</evidence>
<dbReference type="InterPro" id="IPR027417">
    <property type="entry name" value="P-loop_NTPase"/>
</dbReference>
<dbReference type="GO" id="GO:0043531">
    <property type="term" value="F:ADP binding"/>
    <property type="evidence" value="ECO:0007669"/>
    <property type="project" value="InterPro"/>
</dbReference>
<comment type="caution">
    <text evidence="3">The sequence shown here is derived from an EMBL/GenBank/DDBJ whole genome shotgun (WGS) entry which is preliminary data.</text>
</comment>
<protein>
    <submittedName>
        <fullName evidence="3">Regulatory protein AfsR</fullName>
    </submittedName>
</protein>
<dbReference type="AlphaFoldDB" id="A0A175VZJ1"/>
<dbReference type="Gene3D" id="1.25.40.10">
    <property type="entry name" value="Tetratricopeptide repeat domain"/>
    <property type="match status" value="1"/>
</dbReference>
<evidence type="ECO:0000313" key="3">
    <source>
        <dbReference type="EMBL" id="KXX76611.1"/>
    </source>
</evidence>
<proteinExistence type="predicted"/>
<evidence type="ECO:0000259" key="2">
    <source>
        <dbReference type="Pfam" id="PF00931"/>
    </source>
</evidence>
<gene>
    <name evidence="3" type="ORF">MMYC01_208451</name>
</gene>
<feature type="compositionally biased region" description="Basic and acidic residues" evidence="1">
    <location>
        <begin position="66"/>
        <end position="81"/>
    </location>
</feature>
<dbReference type="Proteomes" id="UP000078237">
    <property type="component" value="Unassembled WGS sequence"/>
</dbReference>
<dbReference type="SUPFAM" id="SSF52540">
    <property type="entry name" value="P-loop containing nucleoside triphosphate hydrolases"/>
    <property type="match status" value="1"/>
</dbReference>
<accession>A0A175VZJ1</accession>
<dbReference type="EMBL" id="LCTW02000202">
    <property type="protein sequence ID" value="KXX76611.1"/>
    <property type="molecule type" value="Genomic_DNA"/>
</dbReference>
<organism evidence="3 4">
    <name type="scientific">Madurella mycetomatis</name>
    <dbReference type="NCBI Taxonomy" id="100816"/>
    <lineage>
        <taxon>Eukaryota</taxon>
        <taxon>Fungi</taxon>
        <taxon>Dikarya</taxon>
        <taxon>Ascomycota</taxon>
        <taxon>Pezizomycotina</taxon>
        <taxon>Sordariomycetes</taxon>
        <taxon>Sordariomycetidae</taxon>
        <taxon>Sordariales</taxon>
        <taxon>Sordariales incertae sedis</taxon>
        <taxon>Madurella</taxon>
    </lineage>
</organism>
<dbReference type="VEuPathDB" id="FungiDB:MMYC01_208451"/>
<dbReference type="InterPro" id="IPR002182">
    <property type="entry name" value="NB-ARC"/>
</dbReference>
<evidence type="ECO:0000313" key="4">
    <source>
        <dbReference type="Proteomes" id="UP000078237"/>
    </source>
</evidence>
<feature type="non-terminal residue" evidence="3">
    <location>
        <position position="1046"/>
    </location>
</feature>
<dbReference type="STRING" id="100816.A0A175VZJ1"/>
<feature type="domain" description="NB-ARC" evidence="2">
    <location>
        <begin position="279"/>
        <end position="418"/>
    </location>
</feature>
<dbReference type="PANTHER" id="PTHR35205:SF1">
    <property type="entry name" value="ZU5 DOMAIN-CONTAINING PROTEIN"/>
    <property type="match status" value="1"/>
</dbReference>
<dbReference type="Gene3D" id="3.40.50.300">
    <property type="entry name" value="P-loop containing nucleotide triphosphate hydrolases"/>
    <property type="match status" value="1"/>
</dbReference>
<dbReference type="PANTHER" id="PTHR35205">
    <property type="entry name" value="NB-ARC AND TPR DOMAIN PROTEIN"/>
    <property type="match status" value="1"/>
</dbReference>